<name>A0A433VV08_9CYAN</name>
<evidence type="ECO:0000256" key="15">
    <source>
        <dbReference type="ARBA" id="ARBA00023306"/>
    </source>
</evidence>
<gene>
    <name evidence="22" type="ORF">DSM106972_004200</name>
</gene>
<evidence type="ECO:0000256" key="5">
    <source>
        <dbReference type="ARBA" id="ARBA00022475"/>
    </source>
</evidence>
<dbReference type="PROSITE" id="PS50110">
    <property type="entry name" value="RESPONSE_REGULATORY"/>
    <property type="match status" value="1"/>
</dbReference>
<protein>
    <recommendedName>
        <fullName evidence="16">Circadian input-output histidine kinase CikA</fullName>
        <ecNumber evidence="4">2.7.13.3</ecNumber>
    </recommendedName>
</protein>
<keyword evidence="12 18" id="KW-1133">Transmembrane helix</keyword>
<keyword evidence="7" id="KW-0808">Transferase</keyword>
<dbReference type="CDD" id="cd06225">
    <property type="entry name" value="HAMP"/>
    <property type="match status" value="1"/>
</dbReference>
<evidence type="ECO:0000313" key="22">
    <source>
        <dbReference type="EMBL" id="RUT09925.1"/>
    </source>
</evidence>
<dbReference type="SMART" id="SM00448">
    <property type="entry name" value="REC"/>
    <property type="match status" value="1"/>
</dbReference>
<evidence type="ECO:0000256" key="13">
    <source>
        <dbReference type="ARBA" id="ARBA00023012"/>
    </source>
</evidence>
<evidence type="ECO:0000256" key="2">
    <source>
        <dbReference type="ARBA" id="ARBA00004651"/>
    </source>
</evidence>
<comment type="caution">
    <text evidence="22">The sequence shown here is derived from an EMBL/GenBank/DDBJ whole genome shotgun (WGS) entry which is preliminary data.</text>
</comment>
<reference evidence="22" key="2">
    <citation type="journal article" date="2019" name="Genome Biol. Evol.">
        <title>Day and night: Metabolic profiles and evolutionary relationships of six axenic non-marine cyanobacteria.</title>
        <authorList>
            <person name="Will S.E."/>
            <person name="Henke P."/>
            <person name="Boedeker C."/>
            <person name="Huang S."/>
            <person name="Brinkmann H."/>
            <person name="Rohde M."/>
            <person name="Jarek M."/>
            <person name="Friedl T."/>
            <person name="Seufert S."/>
            <person name="Schumacher M."/>
            <person name="Overmann J."/>
            <person name="Neumann-Schaal M."/>
            <person name="Petersen J."/>
        </authorList>
    </citation>
    <scope>NUCLEOTIDE SEQUENCE [LARGE SCALE GENOMIC DNA]</scope>
    <source>
        <strain evidence="22">PCC 7102</strain>
    </source>
</reference>
<dbReference type="Proteomes" id="UP000271624">
    <property type="component" value="Unassembled WGS sequence"/>
</dbReference>
<dbReference type="SUPFAM" id="SSF158472">
    <property type="entry name" value="HAMP domain-like"/>
    <property type="match status" value="1"/>
</dbReference>
<dbReference type="Pfam" id="PF00072">
    <property type="entry name" value="Response_reg"/>
    <property type="match status" value="1"/>
</dbReference>
<dbReference type="InterPro" id="IPR001789">
    <property type="entry name" value="Sig_transdc_resp-reg_receiver"/>
</dbReference>
<proteinExistence type="inferred from homology"/>
<feature type="transmembrane region" description="Helical" evidence="18">
    <location>
        <begin position="21"/>
        <end position="43"/>
    </location>
</feature>
<evidence type="ECO:0000256" key="12">
    <source>
        <dbReference type="ARBA" id="ARBA00022989"/>
    </source>
</evidence>
<keyword evidence="11" id="KW-0067">ATP-binding</keyword>
<keyword evidence="9" id="KW-0547">Nucleotide-binding</keyword>
<dbReference type="PRINTS" id="PR00344">
    <property type="entry name" value="BCTRLSENSOR"/>
</dbReference>
<dbReference type="PROSITE" id="PS50109">
    <property type="entry name" value="HIS_KIN"/>
    <property type="match status" value="1"/>
</dbReference>
<comment type="similarity">
    <text evidence="3">In the N-terminal section; belongs to the phytochrome family.</text>
</comment>
<evidence type="ECO:0000256" key="14">
    <source>
        <dbReference type="ARBA" id="ARBA00023136"/>
    </source>
</evidence>
<dbReference type="InterPro" id="IPR033479">
    <property type="entry name" value="dCache_1"/>
</dbReference>
<keyword evidence="5" id="KW-1003">Cell membrane</keyword>
<dbReference type="FunFam" id="3.30.565.10:FF:000010">
    <property type="entry name" value="Sensor histidine kinase RcsC"/>
    <property type="match status" value="1"/>
</dbReference>
<dbReference type="PROSITE" id="PS50885">
    <property type="entry name" value="HAMP"/>
    <property type="match status" value="1"/>
</dbReference>
<dbReference type="PANTHER" id="PTHR43047">
    <property type="entry name" value="TWO-COMPONENT HISTIDINE PROTEIN KINASE"/>
    <property type="match status" value="1"/>
</dbReference>
<dbReference type="AlphaFoldDB" id="A0A433VV08"/>
<dbReference type="CDD" id="cd12913">
    <property type="entry name" value="PDC1_MCP_like"/>
    <property type="match status" value="1"/>
</dbReference>
<dbReference type="Gene3D" id="1.10.287.130">
    <property type="match status" value="1"/>
</dbReference>
<dbReference type="Pfam" id="PF00512">
    <property type="entry name" value="HisKA"/>
    <property type="match status" value="1"/>
</dbReference>
<dbReference type="SMART" id="SM00304">
    <property type="entry name" value="HAMP"/>
    <property type="match status" value="1"/>
</dbReference>
<dbReference type="InterPro" id="IPR003660">
    <property type="entry name" value="HAMP_dom"/>
</dbReference>
<dbReference type="InterPro" id="IPR005467">
    <property type="entry name" value="His_kinase_dom"/>
</dbReference>
<evidence type="ECO:0000256" key="3">
    <source>
        <dbReference type="ARBA" id="ARBA00006402"/>
    </source>
</evidence>
<evidence type="ECO:0000259" key="20">
    <source>
        <dbReference type="PROSITE" id="PS50110"/>
    </source>
</evidence>
<dbReference type="GO" id="GO:0005524">
    <property type="term" value="F:ATP binding"/>
    <property type="evidence" value="ECO:0007669"/>
    <property type="project" value="UniProtKB-KW"/>
</dbReference>
<evidence type="ECO:0000256" key="8">
    <source>
        <dbReference type="ARBA" id="ARBA00022692"/>
    </source>
</evidence>
<dbReference type="EMBL" id="RSCL01000001">
    <property type="protein sequence ID" value="RUT09925.1"/>
    <property type="molecule type" value="Genomic_DNA"/>
</dbReference>
<evidence type="ECO:0000256" key="4">
    <source>
        <dbReference type="ARBA" id="ARBA00012438"/>
    </source>
</evidence>
<dbReference type="CDD" id="cd17546">
    <property type="entry name" value="REC_hyHK_CKI1_RcsC-like"/>
    <property type="match status" value="1"/>
</dbReference>
<evidence type="ECO:0000256" key="1">
    <source>
        <dbReference type="ARBA" id="ARBA00000085"/>
    </source>
</evidence>
<dbReference type="EC" id="2.7.13.3" evidence="4"/>
<dbReference type="GO" id="GO:0005886">
    <property type="term" value="C:plasma membrane"/>
    <property type="evidence" value="ECO:0007669"/>
    <property type="project" value="UniProtKB-SubCell"/>
</dbReference>
<feature type="domain" description="Histidine kinase" evidence="19">
    <location>
        <begin position="461"/>
        <end position="685"/>
    </location>
</feature>
<dbReference type="SMART" id="SM00388">
    <property type="entry name" value="HisKA"/>
    <property type="match status" value="1"/>
</dbReference>
<evidence type="ECO:0000256" key="17">
    <source>
        <dbReference type="PROSITE-ProRule" id="PRU00169"/>
    </source>
</evidence>
<dbReference type="CDD" id="cd00082">
    <property type="entry name" value="HisKA"/>
    <property type="match status" value="1"/>
</dbReference>
<dbReference type="InterPro" id="IPR003661">
    <property type="entry name" value="HisK_dim/P_dom"/>
</dbReference>
<evidence type="ECO:0000256" key="11">
    <source>
        <dbReference type="ARBA" id="ARBA00022840"/>
    </source>
</evidence>
<dbReference type="SUPFAM" id="SSF55874">
    <property type="entry name" value="ATPase domain of HSP90 chaperone/DNA topoisomerase II/histidine kinase"/>
    <property type="match status" value="1"/>
</dbReference>
<dbReference type="InterPro" id="IPR036890">
    <property type="entry name" value="HATPase_C_sf"/>
</dbReference>
<dbReference type="Gene3D" id="3.30.450.20">
    <property type="entry name" value="PAS domain"/>
    <property type="match status" value="1"/>
</dbReference>
<dbReference type="SUPFAM" id="SSF47384">
    <property type="entry name" value="Homodimeric domain of signal transducing histidine kinase"/>
    <property type="match status" value="1"/>
</dbReference>
<keyword evidence="8 18" id="KW-0812">Transmembrane</keyword>
<dbReference type="Pfam" id="PF00672">
    <property type="entry name" value="HAMP"/>
    <property type="match status" value="1"/>
</dbReference>
<evidence type="ECO:0000256" key="18">
    <source>
        <dbReference type="SAM" id="Phobius"/>
    </source>
</evidence>
<dbReference type="GO" id="GO:0000155">
    <property type="term" value="F:phosphorelay sensor kinase activity"/>
    <property type="evidence" value="ECO:0007669"/>
    <property type="project" value="InterPro"/>
</dbReference>
<keyword evidence="15" id="KW-0131">Cell cycle</keyword>
<dbReference type="InterPro" id="IPR004358">
    <property type="entry name" value="Sig_transdc_His_kin-like_C"/>
</dbReference>
<dbReference type="Pfam" id="PF02743">
    <property type="entry name" value="dCache_1"/>
    <property type="match status" value="1"/>
</dbReference>
<dbReference type="Gene3D" id="3.30.565.10">
    <property type="entry name" value="Histidine kinase-like ATPase, C-terminal domain"/>
    <property type="match status" value="1"/>
</dbReference>
<dbReference type="Gene3D" id="6.10.340.10">
    <property type="match status" value="1"/>
</dbReference>
<feature type="domain" description="Response regulatory" evidence="20">
    <location>
        <begin position="710"/>
        <end position="826"/>
    </location>
</feature>
<keyword evidence="13" id="KW-0902">Two-component regulatory system</keyword>
<dbReference type="SUPFAM" id="SSF52172">
    <property type="entry name" value="CheY-like"/>
    <property type="match status" value="1"/>
</dbReference>
<evidence type="ECO:0000256" key="7">
    <source>
        <dbReference type="ARBA" id="ARBA00022679"/>
    </source>
</evidence>
<feature type="domain" description="HAMP" evidence="21">
    <location>
        <begin position="376"/>
        <end position="428"/>
    </location>
</feature>
<keyword evidence="10" id="KW-0418">Kinase</keyword>
<comment type="subcellular location">
    <subcellularLocation>
        <location evidence="2">Cell membrane</location>
        <topology evidence="2">Multi-pass membrane protein</topology>
    </subcellularLocation>
</comment>
<dbReference type="SMART" id="SM00387">
    <property type="entry name" value="HATPase_c"/>
    <property type="match status" value="1"/>
</dbReference>
<dbReference type="CDD" id="cd16922">
    <property type="entry name" value="HATPase_EvgS-ArcB-TorS-like"/>
    <property type="match status" value="1"/>
</dbReference>
<dbReference type="FunFam" id="1.10.287.130:FF:000038">
    <property type="entry name" value="Sensory transduction histidine kinase"/>
    <property type="match status" value="1"/>
</dbReference>
<keyword evidence="23" id="KW-1185">Reference proteome</keyword>
<dbReference type="Pfam" id="PF02518">
    <property type="entry name" value="HATPase_c"/>
    <property type="match status" value="1"/>
</dbReference>
<dbReference type="InterPro" id="IPR011006">
    <property type="entry name" value="CheY-like_superfamily"/>
</dbReference>
<evidence type="ECO:0000313" key="23">
    <source>
        <dbReference type="Proteomes" id="UP000271624"/>
    </source>
</evidence>
<accession>A0A433VV08</accession>
<keyword evidence="6 17" id="KW-0597">Phosphoprotein</keyword>
<reference evidence="22" key="1">
    <citation type="submission" date="2018-12" db="EMBL/GenBank/DDBJ databases">
        <authorList>
            <person name="Will S."/>
            <person name="Neumann-Schaal M."/>
            <person name="Henke P."/>
        </authorList>
    </citation>
    <scope>NUCLEOTIDE SEQUENCE</scope>
    <source>
        <strain evidence="22">PCC 7102</strain>
    </source>
</reference>
<feature type="modified residue" description="4-aspartylphosphate" evidence="17">
    <location>
        <position position="759"/>
    </location>
</feature>
<dbReference type="Gene3D" id="3.40.50.2300">
    <property type="match status" value="1"/>
</dbReference>
<comment type="catalytic activity">
    <reaction evidence="1">
        <text>ATP + protein L-histidine = ADP + protein N-phospho-L-histidine.</text>
        <dbReference type="EC" id="2.7.13.3"/>
    </reaction>
</comment>
<evidence type="ECO:0000256" key="9">
    <source>
        <dbReference type="ARBA" id="ARBA00022741"/>
    </source>
</evidence>
<dbReference type="InterPro" id="IPR003594">
    <property type="entry name" value="HATPase_dom"/>
</dbReference>
<evidence type="ECO:0000259" key="19">
    <source>
        <dbReference type="PROSITE" id="PS50109"/>
    </source>
</evidence>
<sequence>MESLPNRANNRSKSKKLPLRLILVVPFILQIFAAVGLTGYLSLRNGQKAVNELATRLSGEVSSRINQHLDNYLDTARHLAKINGDAMDLGLLEPQNQEKMGHYFWKQVNLYNVGYVSFGTPTYEFTGAGYYLDPTKPVISSISPKEQGNRDLNVYETNSNGNRIKVFDIYKNYEFDKEAWFAQTVQAGKPMWSPVYQWETTPFPLAVSANRPVYDKNNNLIGVMNVDQRLTQIRDFLRQVKVSLSGKSFILESSGLLIASSSQEEPFKIIEGKPKRLLATDSSDKLIQSTAKYLQQNFGNFNKIKDAQNLEFMQNGQRQFVQVTPWRDEWGLDWLVVVAVPESDFMAQINANTRTTIMLCLGALVLATILGIYTSRWIARPILVLNQASEAIASGKLDQQVLESNVNELGMLGQSFNRMAQQLRDSFAVLETRVEERTQQLQAAKEVADNANKAKSEFLANMSHELRTPLNGILGYSQILRRSEPLTDSGSKGVEIIHQCASHLLTLINDILDLSKIEARKMELHPVDFHFLSFLEGVSEICRVRAEQKGIAFIYQPDAQLPSGLRADEKRLRQVLINLLGNAIKFTDTGGVTFKIDVINQSPASKGLTKFRFEIKDTGVGMTPEQLEKIFLPFEQVGDTKKQSEGTGLGLAISLKIISLMNSKIEVESTPSQGSTFWFEVELPEAPNWAESNRVAPQGRIIGYKGEKQKILVVDDKWENRSVIVNLLQPIGFEVAEADNGKEGLEKAFSLAPDLIITDLVMPVMHGFDLIQNIRQSEDFANVIIIASSASVFEIDQYKSLDAGANAFLPKPVQIETLLELIGKYLLIEWVYQDTNDNKKSLNQPIQSDTIILPSEEILTNLYNIAKQGDVYKIIDEANQLKETDVNLAPFAQKIIVLAENFQIKPLWEYIGGFINQ</sequence>
<evidence type="ECO:0000259" key="21">
    <source>
        <dbReference type="PROSITE" id="PS50885"/>
    </source>
</evidence>
<evidence type="ECO:0000256" key="6">
    <source>
        <dbReference type="ARBA" id="ARBA00022553"/>
    </source>
</evidence>
<dbReference type="OrthoDB" id="9809348at2"/>
<dbReference type="InterPro" id="IPR036097">
    <property type="entry name" value="HisK_dim/P_sf"/>
</dbReference>
<dbReference type="RefSeq" id="WP_127078374.1">
    <property type="nucleotide sequence ID" value="NZ_RSCL01000001.1"/>
</dbReference>
<organism evidence="22 23">
    <name type="scientific">Dulcicalothrix desertica PCC 7102</name>
    <dbReference type="NCBI Taxonomy" id="232991"/>
    <lineage>
        <taxon>Bacteria</taxon>
        <taxon>Bacillati</taxon>
        <taxon>Cyanobacteriota</taxon>
        <taxon>Cyanophyceae</taxon>
        <taxon>Nostocales</taxon>
        <taxon>Calotrichaceae</taxon>
        <taxon>Dulcicalothrix</taxon>
    </lineage>
</organism>
<keyword evidence="14 18" id="KW-0472">Membrane</keyword>
<evidence type="ECO:0000256" key="16">
    <source>
        <dbReference type="ARBA" id="ARBA00074306"/>
    </source>
</evidence>
<evidence type="ECO:0000256" key="10">
    <source>
        <dbReference type="ARBA" id="ARBA00022777"/>
    </source>
</evidence>